<dbReference type="STRING" id="273678.RS84_02082"/>
<dbReference type="AlphaFoldDB" id="A0A0M2HKM6"/>
<accession>A0A0M2HKM6</accession>
<dbReference type="RefSeq" id="WP_152641799.1">
    <property type="nucleotide sequence ID" value="NZ_JYJB01000009.1"/>
</dbReference>
<feature type="domain" description="Inosine/uridine-preferring nucleoside hydrolase" evidence="1">
    <location>
        <begin position="100"/>
        <end position="286"/>
    </location>
</feature>
<dbReference type="Gene3D" id="3.90.245.10">
    <property type="entry name" value="Ribonucleoside hydrolase-like"/>
    <property type="match status" value="1"/>
</dbReference>
<dbReference type="Proteomes" id="UP000033900">
    <property type="component" value="Unassembled WGS sequence"/>
</dbReference>
<dbReference type="Pfam" id="PF01156">
    <property type="entry name" value="IU_nuc_hydro"/>
    <property type="match status" value="1"/>
</dbReference>
<dbReference type="OrthoDB" id="2530052at2"/>
<dbReference type="InterPro" id="IPR001910">
    <property type="entry name" value="Inosine/uridine_hydrolase_dom"/>
</dbReference>
<dbReference type="PATRIC" id="fig|273678.4.peg.2085"/>
<dbReference type="GO" id="GO:0016799">
    <property type="term" value="F:hydrolase activity, hydrolyzing N-glycosyl compounds"/>
    <property type="evidence" value="ECO:0007669"/>
    <property type="project" value="InterPro"/>
</dbReference>
<dbReference type="InterPro" id="IPR036452">
    <property type="entry name" value="Ribo_hydro-like"/>
</dbReference>
<name>A0A0M2HKM6_9MICO</name>
<gene>
    <name evidence="2" type="ORF">RS84_02082</name>
</gene>
<evidence type="ECO:0000313" key="3">
    <source>
        <dbReference type="Proteomes" id="UP000033900"/>
    </source>
</evidence>
<dbReference type="SUPFAM" id="SSF53590">
    <property type="entry name" value="Nucleoside hydrolase"/>
    <property type="match status" value="1"/>
</dbReference>
<sequence>MSPAPRSRVIIDNDFGGDPDGLFQLAHHVLCTSVEIVQVISTRVPDHMVAPDRDIVAEGVEAADEVLALAGSRLRCQAGSREAIGATAASVSAVTRAIVAEAMRDDVDTPLFYAAGAGLTELAAALLFEPRIAERLTLVWIGGNGYDAPADGLEFNASADLRAAQLVFASEIEIWQVPESAYCQCLVSWAELDRDIASAGPLGTYLVSRWRDFTGHVEQLFGASLGECAVLGDSPLVLLTALRGTFRAEPSSSPSRLEPRRRIEADGSYGEPIVGPPRVRVFTGIDMRLMYGDLVAKLATHARGTASG</sequence>
<proteinExistence type="predicted"/>
<organism evidence="2 3">
    <name type="scientific">Microbacterium hydrocarbonoxydans</name>
    <dbReference type="NCBI Taxonomy" id="273678"/>
    <lineage>
        <taxon>Bacteria</taxon>
        <taxon>Bacillati</taxon>
        <taxon>Actinomycetota</taxon>
        <taxon>Actinomycetes</taxon>
        <taxon>Micrococcales</taxon>
        <taxon>Microbacteriaceae</taxon>
        <taxon>Microbacterium</taxon>
    </lineage>
</organism>
<protein>
    <submittedName>
        <fullName evidence="2">Inosine-uridine preferring nucleoside hydrolase</fullName>
    </submittedName>
</protein>
<reference evidence="2 3" key="1">
    <citation type="submission" date="2015-02" db="EMBL/GenBank/DDBJ databases">
        <title>Draft genome sequences of ten Microbacterium spp. with emphasis on heavy metal contaminated environments.</title>
        <authorList>
            <person name="Corretto E."/>
        </authorList>
    </citation>
    <scope>NUCLEOTIDE SEQUENCE [LARGE SCALE GENOMIC DNA]</scope>
    <source>
        <strain evidence="2 3">SA35</strain>
    </source>
</reference>
<dbReference type="EMBL" id="JYJB01000009">
    <property type="protein sequence ID" value="KJL47292.1"/>
    <property type="molecule type" value="Genomic_DNA"/>
</dbReference>
<keyword evidence="3" id="KW-1185">Reference proteome</keyword>
<keyword evidence="2" id="KW-0378">Hydrolase</keyword>
<evidence type="ECO:0000259" key="1">
    <source>
        <dbReference type="Pfam" id="PF01156"/>
    </source>
</evidence>
<comment type="caution">
    <text evidence="2">The sequence shown here is derived from an EMBL/GenBank/DDBJ whole genome shotgun (WGS) entry which is preliminary data.</text>
</comment>
<evidence type="ECO:0000313" key="2">
    <source>
        <dbReference type="EMBL" id="KJL47292.1"/>
    </source>
</evidence>